<evidence type="ECO:0000313" key="1">
    <source>
        <dbReference type="EMBL" id="JAH58075.1"/>
    </source>
</evidence>
<accession>A0A0E9TYQ2</accession>
<protein>
    <submittedName>
        <fullName evidence="1">Uncharacterized protein</fullName>
    </submittedName>
</protein>
<sequence length="15" mass="1632">MAITSSRLGKVLIEN</sequence>
<proteinExistence type="predicted"/>
<name>A0A0E9TYQ2_ANGAN</name>
<reference evidence="1" key="2">
    <citation type="journal article" date="2015" name="Fish Shellfish Immunol.">
        <title>Early steps in the European eel (Anguilla anguilla)-Vibrio vulnificus interaction in the gills: Role of the RtxA13 toxin.</title>
        <authorList>
            <person name="Callol A."/>
            <person name="Pajuelo D."/>
            <person name="Ebbesson L."/>
            <person name="Teles M."/>
            <person name="MacKenzie S."/>
            <person name="Amaro C."/>
        </authorList>
    </citation>
    <scope>NUCLEOTIDE SEQUENCE</scope>
</reference>
<reference evidence="1" key="1">
    <citation type="submission" date="2014-11" db="EMBL/GenBank/DDBJ databases">
        <authorList>
            <person name="Amaro Gonzalez C."/>
        </authorList>
    </citation>
    <scope>NUCLEOTIDE SEQUENCE</scope>
</reference>
<dbReference type="EMBL" id="GBXM01050502">
    <property type="protein sequence ID" value="JAH58075.1"/>
    <property type="molecule type" value="Transcribed_RNA"/>
</dbReference>
<organism evidence="1">
    <name type="scientific">Anguilla anguilla</name>
    <name type="common">European freshwater eel</name>
    <name type="synonym">Muraena anguilla</name>
    <dbReference type="NCBI Taxonomy" id="7936"/>
    <lineage>
        <taxon>Eukaryota</taxon>
        <taxon>Metazoa</taxon>
        <taxon>Chordata</taxon>
        <taxon>Craniata</taxon>
        <taxon>Vertebrata</taxon>
        <taxon>Euteleostomi</taxon>
        <taxon>Actinopterygii</taxon>
        <taxon>Neopterygii</taxon>
        <taxon>Teleostei</taxon>
        <taxon>Anguilliformes</taxon>
        <taxon>Anguillidae</taxon>
        <taxon>Anguilla</taxon>
    </lineage>
</organism>